<dbReference type="RefSeq" id="WP_067857161.1">
    <property type="nucleotide sequence ID" value="NZ_CP011502.1"/>
</dbReference>
<name>A0A0U4D977_9ACTN</name>
<dbReference type="EMBL" id="CP011502">
    <property type="protein sequence ID" value="ALX04706.1"/>
    <property type="molecule type" value="Genomic_DNA"/>
</dbReference>
<keyword evidence="4" id="KW-1185">Reference proteome</keyword>
<dbReference type="AlphaFoldDB" id="A0A0U4D977"/>
<proteinExistence type="predicted"/>
<dbReference type="Proteomes" id="UP000067689">
    <property type="component" value="Chromosome"/>
</dbReference>
<evidence type="ECO:0000313" key="4">
    <source>
        <dbReference type="Proteomes" id="UP000067689"/>
    </source>
</evidence>
<dbReference type="KEGG" id="aer:AERYTH_08370"/>
<protein>
    <submittedName>
        <fullName evidence="3">Uncharacterized protein</fullName>
    </submittedName>
</protein>
<sequence>MSSSLVVLVTVVVVAVALLAVVVALARRAGRARPPGERVDRAELQAQQQALGQARRPEHGYGADRTYGGGGSF</sequence>
<feature type="compositionally biased region" description="Basic and acidic residues" evidence="1">
    <location>
        <begin position="34"/>
        <end position="43"/>
    </location>
</feature>
<reference evidence="3 4" key="1">
    <citation type="journal article" date="1991" name="Int. J. Syst. Bacteriol.">
        <title>Description of the erythromycin-producing bacterium Arthrobacter sp. strain NRRL B-3381 as Aeromicrobium erythreum gen. nov., sp. nov.</title>
        <authorList>
            <person name="Miller E.S."/>
            <person name="Woese C.R."/>
            <person name="Brenner S."/>
        </authorList>
    </citation>
    <scope>NUCLEOTIDE SEQUENCE [LARGE SCALE GENOMIC DNA]</scope>
    <source>
        <strain evidence="3 4">AR18</strain>
    </source>
</reference>
<gene>
    <name evidence="3" type="ORF">AERYTH_08370</name>
</gene>
<dbReference type="PATRIC" id="fig|2041.4.peg.1755"/>
<feature type="compositionally biased region" description="Low complexity" evidence="1">
    <location>
        <begin position="44"/>
        <end position="54"/>
    </location>
</feature>
<feature type="region of interest" description="Disordered" evidence="1">
    <location>
        <begin position="32"/>
        <end position="73"/>
    </location>
</feature>
<evidence type="ECO:0000256" key="2">
    <source>
        <dbReference type="SAM" id="Phobius"/>
    </source>
</evidence>
<organism evidence="3 4">
    <name type="scientific">Aeromicrobium erythreum</name>
    <dbReference type="NCBI Taxonomy" id="2041"/>
    <lineage>
        <taxon>Bacteria</taxon>
        <taxon>Bacillati</taxon>
        <taxon>Actinomycetota</taxon>
        <taxon>Actinomycetes</taxon>
        <taxon>Propionibacteriales</taxon>
        <taxon>Nocardioidaceae</taxon>
        <taxon>Aeromicrobium</taxon>
    </lineage>
</organism>
<evidence type="ECO:0000313" key="3">
    <source>
        <dbReference type="EMBL" id="ALX04706.1"/>
    </source>
</evidence>
<keyword evidence="2" id="KW-1133">Transmembrane helix</keyword>
<accession>A0A0U4D977</accession>
<feature type="transmembrane region" description="Helical" evidence="2">
    <location>
        <begin position="6"/>
        <end position="26"/>
    </location>
</feature>
<evidence type="ECO:0000256" key="1">
    <source>
        <dbReference type="SAM" id="MobiDB-lite"/>
    </source>
</evidence>
<keyword evidence="2" id="KW-0812">Transmembrane</keyword>
<keyword evidence="2" id="KW-0472">Membrane</keyword>